<name>A0A381UQC9_9ZZZZ</name>
<dbReference type="HAMAP" id="MF_01527_B">
    <property type="entry name" value="GTP_cyclohydrol_B"/>
    <property type="match status" value="1"/>
</dbReference>
<gene>
    <name evidence="2" type="ORF">METZ01_LOCUS81887</name>
</gene>
<accession>A0A381UQC9</accession>
<dbReference type="AlphaFoldDB" id="A0A381UQC9"/>
<evidence type="ECO:0000256" key="1">
    <source>
        <dbReference type="ARBA" id="ARBA00022801"/>
    </source>
</evidence>
<dbReference type="InterPro" id="IPR022838">
    <property type="entry name" value="GTP_cyclohydrolase_FolE2"/>
</dbReference>
<dbReference type="GO" id="GO:0003934">
    <property type="term" value="F:GTP cyclohydrolase I activity"/>
    <property type="evidence" value="ECO:0007669"/>
    <property type="project" value="InterPro"/>
</dbReference>
<dbReference type="Pfam" id="PF02649">
    <property type="entry name" value="GCHY-1"/>
    <property type="match status" value="1"/>
</dbReference>
<evidence type="ECO:0008006" key="3">
    <source>
        <dbReference type="Google" id="ProtNLM"/>
    </source>
</evidence>
<proteinExistence type="inferred from homology"/>
<keyword evidence="1" id="KW-0378">Hydrolase</keyword>
<organism evidence="2">
    <name type="scientific">marine metagenome</name>
    <dbReference type="NCBI Taxonomy" id="408172"/>
    <lineage>
        <taxon>unclassified sequences</taxon>
        <taxon>metagenomes</taxon>
        <taxon>ecological metagenomes</taxon>
    </lineage>
</organism>
<reference evidence="2" key="1">
    <citation type="submission" date="2018-05" db="EMBL/GenBank/DDBJ databases">
        <authorList>
            <person name="Lanie J.A."/>
            <person name="Ng W.-L."/>
            <person name="Kazmierczak K.M."/>
            <person name="Andrzejewski T.M."/>
            <person name="Davidsen T.M."/>
            <person name="Wayne K.J."/>
            <person name="Tettelin H."/>
            <person name="Glass J.I."/>
            <person name="Rusch D."/>
            <person name="Podicherti R."/>
            <person name="Tsui H.-C.T."/>
            <person name="Winkler M.E."/>
        </authorList>
    </citation>
    <scope>NUCLEOTIDE SEQUENCE</scope>
</reference>
<dbReference type="InterPro" id="IPR003801">
    <property type="entry name" value="GTP_cyclohydrolase_FolE2/MptA"/>
</dbReference>
<protein>
    <recommendedName>
        <fullName evidence="3">GTP cyclohydrolase I</fullName>
    </recommendedName>
</protein>
<dbReference type="PANTHER" id="PTHR36445:SF1">
    <property type="entry name" value="GTP CYCLOHYDROLASE MPTA"/>
    <property type="match status" value="1"/>
</dbReference>
<dbReference type="NCBIfam" id="NF010200">
    <property type="entry name" value="PRK13674.1-1"/>
    <property type="match status" value="1"/>
</dbReference>
<sequence>MLAVMPSEHSITTDAMTPLHDAQSTRDTRELPIDKVGVRGVRFPIQVRDRAHVVQNTIATVGLFVDLPMEFKGTHMSRFIEVLHSHGGMIHVENIPDLLARMQERLKANTSHLEMEFPYFITKKAPATGLEGLMDYTVRFEANATGSGIDFVMTVRVAVTTLCPCSKAISQYGAHNQRGEVTVAIRSSETVWIEDLIALIEQSASSELYSLLKRPDEKAVTERAYENPVFVEDLVRNVVLRLKAHEHVTWYKVEAENFESIHNHNAYASIEKG</sequence>
<dbReference type="Gene3D" id="3.10.270.10">
    <property type="entry name" value="Urate Oxidase"/>
    <property type="match status" value="1"/>
</dbReference>
<dbReference type="PANTHER" id="PTHR36445">
    <property type="entry name" value="GTP CYCLOHYDROLASE MPTA"/>
    <property type="match status" value="1"/>
</dbReference>
<evidence type="ECO:0000313" key="2">
    <source>
        <dbReference type="EMBL" id="SVA29033.1"/>
    </source>
</evidence>
<dbReference type="EMBL" id="UINC01006685">
    <property type="protein sequence ID" value="SVA29033.1"/>
    <property type="molecule type" value="Genomic_DNA"/>
</dbReference>